<feature type="compositionally biased region" description="Basic and acidic residues" evidence="4">
    <location>
        <begin position="658"/>
        <end position="672"/>
    </location>
</feature>
<evidence type="ECO:0000256" key="4">
    <source>
        <dbReference type="SAM" id="MobiDB-lite"/>
    </source>
</evidence>
<reference evidence="6" key="3">
    <citation type="submission" date="2025-08" db="UniProtKB">
        <authorList>
            <consortium name="RefSeq"/>
        </authorList>
    </citation>
    <scope>IDENTIFICATION</scope>
    <source>
        <tissue evidence="6">Whole organism</tissue>
    </source>
</reference>
<keyword evidence="3" id="KW-0067">ATP-binding</keyword>
<accession>A0ABM1PJS6</accession>
<reference evidence="5" key="2">
    <citation type="journal article" date="2016" name="G3 (Bethesda)">
        <title>Genome Evolution in Three Species of Cactophilic Drosophila.</title>
        <authorList>
            <person name="Sanchez-Flores A."/>
            <person name="Penazola F."/>
            <person name="Carpinteyro-Ponce J."/>
            <person name="Nazario-Yepiz N."/>
            <person name="Abreu-Goodger C."/>
            <person name="Machado C.A."/>
            <person name="Markow T.A."/>
        </authorList>
    </citation>
    <scope>NUCLEOTIDE SEQUENCE [LARGE SCALE GENOMIC DNA]</scope>
</reference>
<keyword evidence="2" id="KW-0547">Nucleotide-binding</keyword>
<name>A0ABM1PJS6_DROAR</name>
<dbReference type="Pfam" id="PF03133">
    <property type="entry name" value="TTL"/>
    <property type="match status" value="1"/>
</dbReference>
<evidence type="ECO:0000313" key="5">
    <source>
        <dbReference type="Proteomes" id="UP000694904"/>
    </source>
</evidence>
<dbReference type="PANTHER" id="PTHR12241">
    <property type="entry name" value="TUBULIN POLYGLUTAMYLASE"/>
    <property type="match status" value="1"/>
</dbReference>
<dbReference type="PANTHER" id="PTHR12241:SF161">
    <property type="entry name" value="TUBULIN POLYGLUTAMYLASE TTLL6"/>
    <property type="match status" value="1"/>
</dbReference>
<gene>
    <name evidence="6" type="primary">LOC108616629</name>
</gene>
<feature type="compositionally biased region" description="Basic residues" evidence="4">
    <location>
        <begin position="730"/>
        <end position="759"/>
    </location>
</feature>
<organism evidence="5 6">
    <name type="scientific">Drosophila arizonae</name>
    <name type="common">Fruit fly</name>
    <dbReference type="NCBI Taxonomy" id="7263"/>
    <lineage>
        <taxon>Eukaryota</taxon>
        <taxon>Metazoa</taxon>
        <taxon>Ecdysozoa</taxon>
        <taxon>Arthropoda</taxon>
        <taxon>Hexapoda</taxon>
        <taxon>Insecta</taxon>
        <taxon>Pterygota</taxon>
        <taxon>Neoptera</taxon>
        <taxon>Endopterygota</taxon>
        <taxon>Diptera</taxon>
        <taxon>Brachycera</taxon>
        <taxon>Muscomorpha</taxon>
        <taxon>Ephydroidea</taxon>
        <taxon>Drosophilidae</taxon>
        <taxon>Drosophila</taxon>
    </lineage>
</organism>
<dbReference type="Proteomes" id="UP000694904">
    <property type="component" value="Chromosome 5"/>
</dbReference>
<evidence type="ECO:0000256" key="3">
    <source>
        <dbReference type="ARBA" id="ARBA00022840"/>
    </source>
</evidence>
<feature type="compositionally biased region" description="Basic residues" evidence="4">
    <location>
        <begin position="689"/>
        <end position="703"/>
    </location>
</feature>
<dbReference type="GeneID" id="108616629"/>
<dbReference type="SUPFAM" id="SSF56059">
    <property type="entry name" value="Glutathione synthetase ATP-binding domain-like"/>
    <property type="match status" value="1"/>
</dbReference>
<evidence type="ECO:0000256" key="1">
    <source>
        <dbReference type="ARBA" id="ARBA00022598"/>
    </source>
</evidence>
<evidence type="ECO:0000313" key="6">
    <source>
        <dbReference type="RefSeq" id="XP_017867462.1"/>
    </source>
</evidence>
<feature type="region of interest" description="Disordered" evidence="4">
    <location>
        <begin position="650"/>
        <end position="761"/>
    </location>
</feature>
<dbReference type="PROSITE" id="PS51221">
    <property type="entry name" value="TTL"/>
    <property type="match status" value="1"/>
</dbReference>
<reference evidence="5" key="1">
    <citation type="journal article" date="1997" name="Nucleic Acids Res.">
        <title>tRNAscan-SE: a program for improved detection of transfer RNA genes in genomic sequence.</title>
        <authorList>
            <person name="Lowe T.M."/>
            <person name="Eddy S.R."/>
        </authorList>
    </citation>
    <scope>NUCLEOTIDE SEQUENCE [LARGE SCALE GENOMIC DNA]</scope>
</reference>
<evidence type="ECO:0000256" key="2">
    <source>
        <dbReference type="ARBA" id="ARBA00022741"/>
    </source>
</evidence>
<dbReference type="RefSeq" id="XP_017867462.1">
    <property type="nucleotide sequence ID" value="XM_018011973.1"/>
</dbReference>
<proteinExistence type="predicted"/>
<dbReference type="Gene3D" id="3.30.470.20">
    <property type="entry name" value="ATP-grasp fold, B domain"/>
    <property type="match status" value="1"/>
</dbReference>
<keyword evidence="5" id="KW-1185">Reference proteome</keyword>
<sequence length="934" mass="109219">MTTLKKNFRSKKVPNPCTRHFDITKLIPKPRKNFRNPETTKGPASVKSPIAKSYIDPRVRGYVRAPADWRPIDGGYMPDDRGSPYLLLSEDEDDYSQVNENAKKLRAPTCHNVLHEPRLKLDAPDVKRLVRGIRLSICVEHTHFPLIAKVSKGLGLTHVPEHRLWNVQWCDNTPHFDLLKSMKRFQQINHFPGMMEICRKDLLSRNLNRMLKMYPGDYRIFPKTWLLPTDTYDVAVYASKHKRTFILKPYSSGQGRGIWLTNNLRTVGRQEKLICQTYIEKPLLIDGFKFDLRVYTLVTSVDPLRIFVYNEGLARFATHKYKPPALGNSNNMFMHLTNYCVNRRSCNYDAGTGNDNGSKRKLSAYNKWLADHHYNVDEFWATVDDAIIKTVISAWPVLKHNYHICFPKHDKIQACFQLLGFDILVDWKLKPYILEVNHTPSLAGGEPVDFEVKRPLIRDTLNLISMPLVDKEEIIREDRALLRDRLMRQMHRRRVVTPPKDGSGQRPAGGADENPVCSLGALAQQIAWEESHLGNYRRIMPPTDTNRVSYYFKFYNQYKDIPMFKDNTASNTRHQLTREHLRQEHLQSQLQDERCQLNAQLQLRNDKQIPLLNKQVLKEKRMQTLAIIKDIQQQKAKMLKRTEGKEKVGLWQMLNTPERTEVKRRKDPENFRKSSRQPSRHSSTPSSRRSPRPSSRHSSRQFRKPTDSDESTDTSELKRRKALPEISPSRIKRIHVPNAKANRRAKHRKLQQRIKRSRRLERESRLDAEFLAKHSIVATARLLAGSSKPQTSATSQMCSNIVQMPHQLSEFESKLNAFNQVELKSYQELTFSKYSDQNVDWLPEPIDEADNQQHFEWRSEREMAVKNSMFKEVLFHEMYERGDLTKNDIRLFPNLLYSILRHQMNNKNIYNSYNKYNNNTDKEKAKESMLVAMN</sequence>
<dbReference type="InterPro" id="IPR004344">
    <property type="entry name" value="TTL/TTLL_fam"/>
</dbReference>
<keyword evidence="1" id="KW-0436">Ligase</keyword>
<protein>
    <submittedName>
        <fullName evidence="6">Tubulin polyglutamylase TTLL7 isoform X1</fullName>
    </submittedName>
</protein>